<accession>A0A1M5ZMM3</accession>
<feature type="transmembrane region" description="Helical" evidence="1">
    <location>
        <begin position="5"/>
        <end position="21"/>
    </location>
</feature>
<dbReference type="Pfam" id="PF06961">
    <property type="entry name" value="DUF1294"/>
    <property type="match status" value="1"/>
</dbReference>
<proteinExistence type="predicted"/>
<dbReference type="PIRSF" id="PIRSF002599">
    <property type="entry name" value="Cold_shock_A"/>
    <property type="match status" value="1"/>
</dbReference>
<dbReference type="EMBL" id="FQXU01000009">
    <property type="protein sequence ID" value="SHI25143.1"/>
    <property type="molecule type" value="Genomic_DNA"/>
</dbReference>
<dbReference type="GO" id="GO:0003676">
    <property type="term" value="F:nucleic acid binding"/>
    <property type="evidence" value="ECO:0007669"/>
    <property type="project" value="InterPro"/>
</dbReference>
<name>A0A1M5ZMM3_9CLOT</name>
<dbReference type="AlphaFoldDB" id="A0A1M5ZMM3"/>
<keyword evidence="1" id="KW-0812">Transmembrane</keyword>
<sequence>MNKHIYIYFFILNLIGLIIMWKDKRAAIKKNWRTKESTIFLIAMFGGSLGIIGGMNFFRHKTKHKKFTYGIPSILIVQILIYMYYINF</sequence>
<dbReference type="Proteomes" id="UP000184241">
    <property type="component" value="Unassembled WGS sequence"/>
</dbReference>
<evidence type="ECO:0000313" key="3">
    <source>
        <dbReference type="Proteomes" id="UP000184241"/>
    </source>
</evidence>
<dbReference type="InterPro" id="IPR010718">
    <property type="entry name" value="DUF1294"/>
</dbReference>
<gene>
    <name evidence="2" type="ORF">SAMN02745941_03121</name>
</gene>
<organism evidence="2 3">
    <name type="scientific">Clostridium intestinale DSM 6191</name>
    <dbReference type="NCBI Taxonomy" id="1121320"/>
    <lineage>
        <taxon>Bacteria</taxon>
        <taxon>Bacillati</taxon>
        <taxon>Bacillota</taxon>
        <taxon>Clostridia</taxon>
        <taxon>Eubacteriales</taxon>
        <taxon>Clostridiaceae</taxon>
        <taxon>Clostridium</taxon>
    </lineage>
</organism>
<evidence type="ECO:0000313" key="2">
    <source>
        <dbReference type="EMBL" id="SHI25143.1"/>
    </source>
</evidence>
<dbReference type="RefSeq" id="WP_073020871.1">
    <property type="nucleotide sequence ID" value="NZ_FQXU01000009.1"/>
</dbReference>
<keyword evidence="1" id="KW-1133">Transmembrane helix</keyword>
<feature type="transmembrane region" description="Helical" evidence="1">
    <location>
        <begin position="67"/>
        <end position="86"/>
    </location>
</feature>
<feature type="transmembrane region" description="Helical" evidence="1">
    <location>
        <begin position="37"/>
        <end position="58"/>
    </location>
</feature>
<protein>
    <submittedName>
        <fullName evidence="2">Uncharacterized membrane protein YsdA, DUF1294 family</fullName>
    </submittedName>
</protein>
<dbReference type="InterPro" id="IPR012156">
    <property type="entry name" value="Cold_shock_CspA"/>
</dbReference>
<keyword evidence="1" id="KW-0472">Membrane</keyword>
<evidence type="ECO:0000256" key="1">
    <source>
        <dbReference type="SAM" id="Phobius"/>
    </source>
</evidence>
<reference evidence="2 3" key="1">
    <citation type="submission" date="2016-11" db="EMBL/GenBank/DDBJ databases">
        <authorList>
            <person name="Jaros S."/>
            <person name="Januszkiewicz K."/>
            <person name="Wedrychowicz H."/>
        </authorList>
    </citation>
    <scope>NUCLEOTIDE SEQUENCE [LARGE SCALE GENOMIC DNA]</scope>
    <source>
        <strain evidence="2 3">DSM 6191</strain>
    </source>
</reference>